<gene>
    <name evidence="1" type="ORF">BDM02DRAFT_3268306</name>
</gene>
<evidence type="ECO:0000313" key="2">
    <source>
        <dbReference type="Proteomes" id="UP000886501"/>
    </source>
</evidence>
<accession>A0ACB6ZKQ4</accession>
<comment type="caution">
    <text evidence="1">The sequence shown here is derived from an EMBL/GenBank/DDBJ whole genome shotgun (WGS) entry which is preliminary data.</text>
</comment>
<proteinExistence type="predicted"/>
<organism evidence="1 2">
    <name type="scientific">Thelephora ganbajun</name>
    <name type="common">Ganba fungus</name>
    <dbReference type="NCBI Taxonomy" id="370292"/>
    <lineage>
        <taxon>Eukaryota</taxon>
        <taxon>Fungi</taxon>
        <taxon>Dikarya</taxon>
        <taxon>Basidiomycota</taxon>
        <taxon>Agaricomycotina</taxon>
        <taxon>Agaricomycetes</taxon>
        <taxon>Thelephorales</taxon>
        <taxon>Thelephoraceae</taxon>
        <taxon>Thelephora</taxon>
    </lineage>
</organism>
<reference evidence="1" key="1">
    <citation type="submission" date="2019-10" db="EMBL/GenBank/DDBJ databases">
        <authorList>
            <consortium name="DOE Joint Genome Institute"/>
            <person name="Kuo A."/>
            <person name="Miyauchi S."/>
            <person name="Kiss E."/>
            <person name="Drula E."/>
            <person name="Kohler A."/>
            <person name="Sanchez-Garcia M."/>
            <person name="Andreopoulos B."/>
            <person name="Barry K.W."/>
            <person name="Bonito G."/>
            <person name="Buee M."/>
            <person name="Carver A."/>
            <person name="Chen C."/>
            <person name="Cichocki N."/>
            <person name="Clum A."/>
            <person name="Culley D."/>
            <person name="Crous P.W."/>
            <person name="Fauchery L."/>
            <person name="Girlanda M."/>
            <person name="Hayes R."/>
            <person name="Keri Z."/>
            <person name="Labutti K."/>
            <person name="Lipzen A."/>
            <person name="Lombard V."/>
            <person name="Magnuson J."/>
            <person name="Maillard F."/>
            <person name="Morin E."/>
            <person name="Murat C."/>
            <person name="Nolan M."/>
            <person name="Ohm R."/>
            <person name="Pangilinan J."/>
            <person name="Pereira M."/>
            <person name="Perotto S."/>
            <person name="Peter M."/>
            <person name="Riley R."/>
            <person name="Sitrit Y."/>
            <person name="Stielow B."/>
            <person name="Szollosi G."/>
            <person name="Zifcakova L."/>
            <person name="Stursova M."/>
            <person name="Spatafora J.W."/>
            <person name="Tedersoo L."/>
            <person name="Vaario L.-M."/>
            <person name="Yamada A."/>
            <person name="Yan M."/>
            <person name="Wang P."/>
            <person name="Xu J."/>
            <person name="Bruns T."/>
            <person name="Baldrian P."/>
            <person name="Vilgalys R."/>
            <person name="Henrissat B."/>
            <person name="Grigoriev I.V."/>
            <person name="Hibbett D."/>
            <person name="Nagy L.G."/>
            <person name="Martin F.M."/>
        </authorList>
    </citation>
    <scope>NUCLEOTIDE SEQUENCE</scope>
    <source>
        <strain evidence="1">P2</strain>
    </source>
</reference>
<reference evidence="1" key="2">
    <citation type="journal article" date="2020" name="Nat. Commun.">
        <title>Large-scale genome sequencing of mycorrhizal fungi provides insights into the early evolution of symbiotic traits.</title>
        <authorList>
            <person name="Miyauchi S."/>
            <person name="Kiss E."/>
            <person name="Kuo A."/>
            <person name="Drula E."/>
            <person name="Kohler A."/>
            <person name="Sanchez-Garcia M."/>
            <person name="Morin E."/>
            <person name="Andreopoulos B."/>
            <person name="Barry K.W."/>
            <person name="Bonito G."/>
            <person name="Buee M."/>
            <person name="Carver A."/>
            <person name="Chen C."/>
            <person name="Cichocki N."/>
            <person name="Clum A."/>
            <person name="Culley D."/>
            <person name="Crous P.W."/>
            <person name="Fauchery L."/>
            <person name="Girlanda M."/>
            <person name="Hayes R.D."/>
            <person name="Keri Z."/>
            <person name="LaButti K."/>
            <person name="Lipzen A."/>
            <person name="Lombard V."/>
            <person name="Magnuson J."/>
            <person name="Maillard F."/>
            <person name="Murat C."/>
            <person name="Nolan M."/>
            <person name="Ohm R.A."/>
            <person name="Pangilinan J."/>
            <person name="Pereira M.F."/>
            <person name="Perotto S."/>
            <person name="Peter M."/>
            <person name="Pfister S."/>
            <person name="Riley R."/>
            <person name="Sitrit Y."/>
            <person name="Stielow J.B."/>
            <person name="Szollosi G."/>
            <person name="Zifcakova L."/>
            <person name="Stursova M."/>
            <person name="Spatafora J.W."/>
            <person name="Tedersoo L."/>
            <person name="Vaario L.M."/>
            <person name="Yamada A."/>
            <person name="Yan M."/>
            <person name="Wang P."/>
            <person name="Xu J."/>
            <person name="Bruns T."/>
            <person name="Baldrian P."/>
            <person name="Vilgalys R."/>
            <person name="Dunand C."/>
            <person name="Henrissat B."/>
            <person name="Grigoriev I.V."/>
            <person name="Hibbett D."/>
            <person name="Nagy L.G."/>
            <person name="Martin F.M."/>
        </authorList>
    </citation>
    <scope>NUCLEOTIDE SEQUENCE</scope>
    <source>
        <strain evidence="1">P2</strain>
    </source>
</reference>
<name>A0ACB6ZKQ4_THEGA</name>
<dbReference type="Proteomes" id="UP000886501">
    <property type="component" value="Unassembled WGS sequence"/>
</dbReference>
<evidence type="ECO:0000313" key="1">
    <source>
        <dbReference type="EMBL" id="KAF9649976.1"/>
    </source>
</evidence>
<protein>
    <submittedName>
        <fullName evidence="1">ChaC-like protein</fullName>
    </submittedName>
</protein>
<sequence length="199" mass="22255">MDQPTVPFVVFGYGSLIFKPPPHVISRVPGYLKGYVRRFAQRSPDHRGTEESPGRVVTLIHQEDWNEFSPSDPFPDTDIVWDPVYGGEVRGLLDIREAAGYTLEEVDVYGVGPAGEEVVVAHKAQVYVGRKDNPAFVADESLEDIATVIWRSIGPSGPNKDYLYHLGAAIRELAPESHDSHLSVLESLCREWDQERLLN</sequence>
<keyword evidence="2" id="KW-1185">Reference proteome</keyword>
<dbReference type="EMBL" id="MU117990">
    <property type="protein sequence ID" value="KAF9649976.1"/>
    <property type="molecule type" value="Genomic_DNA"/>
</dbReference>